<sequence>MRNAALEGAILRKCALGCCCMTLDRKSLFAQRNNMGKGRGERSTDANILRKHLSWIEVYASSPDFTEQVDDWQGFVQQPRSSAWHRLSPVATALVCLITVRYKPYSFGSPRIKTQTWRGLESAPAMGIAHLFQFTCANTQLHHAHFRHSILVTLFMLPEADSRKRLTTAGHTHRHALLGPLPRRQKISLPVLRRPISGALFNILGPVYWLVEGVSATVFRKVLLQLRSYPGSMFEGYSLIVIAKTPGSSAEEVELMMVEAPVLDLLKVCELRVCEQKVWDPLLSVGETSYRLVRGVVPCKIAIKSARTLSQEKALLIAVATLSLSASPTHAGTRERGKLAIPEKTRRPTAPSGTIHTCGNPVTRPGIEPGSPWWEASKLTTQPPWPL</sequence>
<dbReference type="Proteomes" id="UP001159363">
    <property type="component" value="Chromosome 13"/>
</dbReference>
<proteinExistence type="predicted"/>
<evidence type="ECO:0000256" key="1">
    <source>
        <dbReference type="SAM" id="MobiDB-lite"/>
    </source>
</evidence>
<feature type="compositionally biased region" description="Polar residues" evidence="1">
    <location>
        <begin position="378"/>
        <end position="387"/>
    </location>
</feature>
<name>A0ABQ9GCV3_9NEOP</name>
<evidence type="ECO:0000313" key="3">
    <source>
        <dbReference type="Proteomes" id="UP001159363"/>
    </source>
</evidence>
<dbReference type="EMBL" id="JARBHB010000014">
    <property type="protein sequence ID" value="KAJ8868906.1"/>
    <property type="molecule type" value="Genomic_DNA"/>
</dbReference>
<protein>
    <submittedName>
        <fullName evidence="2">Uncharacterized protein</fullName>
    </submittedName>
</protein>
<reference evidence="2 3" key="1">
    <citation type="submission" date="2023-02" db="EMBL/GenBank/DDBJ databases">
        <title>LHISI_Scaffold_Assembly.</title>
        <authorList>
            <person name="Stuart O.P."/>
            <person name="Cleave R."/>
            <person name="Magrath M.J.L."/>
            <person name="Mikheyev A.S."/>
        </authorList>
    </citation>
    <scope>NUCLEOTIDE SEQUENCE [LARGE SCALE GENOMIC DNA]</scope>
    <source>
        <strain evidence="2">Daus_M_001</strain>
        <tissue evidence="2">Leg muscle</tissue>
    </source>
</reference>
<comment type="caution">
    <text evidence="2">The sequence shown here is derived from an EMBL/GenBank/DDBJ whole genome shotgun (WGS) entry which is preliminary data.</text>
</comment>
<keyword evidence="3" id="KW-1185">Reference proteome</keyword>
<organism evidence="2 3">
    <name type="scientific">Dryococelus australis</name>
    <dbReference type="NCBI Taxonomy" id="614101"/>
    <lineage>
        <taxon>Eukaryota</taxon>
        <taxon>Metazoa</taxon>
        <taxon>Ecdysozoa</taxon>
        <taxon>Arthropoda</taxon>
        <taxon>Hexapoda</taxon>
        <taxon>Insecta</taxon>
        <taxon>Pterygota</taxon>
        <taxon>Neoptera</taxon>
        <taxon>Polyneoptera</taxon>
        <taxon>Phasmatodea</taxon>
        <taxon>Verophasmatodea</taxon>
        <taxon>Anareolatae</taxon>
        <taxon>Phasmatidae</taxon>
        <taxon>Eurycanthinae</taxon>
        <taxon>Dryococelus</taxon>
    </lineage>
</organism>
<feature type="region of interest" description="Disordered" evidence="1">
    <location>
        <begin position="343"/>
        <end position="387"/>
    </location>
</feature>
<accession>A0ABQ9GCV3</accession>
<evidence type="ECO:0000313" key="2">
    <source>
        <dbReference type="EMBL" id="KAJ8868906.1"/>
    </source>
</evidence>
<gene>
    <name evidence="2" type="ORF">PR048_030447</name>
</gene>